<protein>
    <submittedName>
        <fullName evidence="1">Uncharacterized protein</fullName>
    </submittedName>
</protein>
<gene>
    <name evidence="1" type="ORF">Syun_010548</name>
</gene>
<reference evidence="1 2" key="1">
    <citation type="submission" date="2024-01" db="EMBL/GenBank/DDBJ databases">
        <title>Genome assemblies of Stephania.</title>
        <authorList>
            <person name="Yang L."/>
        </authorList>
    </citation>
    <scope>NUCLEOTIDE SEQUENCE [LARGE SCALE GENOMIC DNA]</scope>
    <source>
        <strain evidence="1">YNDBR</strain>
        <tissue evidence="1">Leaf</tissue>
    </source>
</reference>
<evidence type="ECO:0000313" key="2">
    <source>
        <dbReference type="Proteomes" id="UP001420932"/>
    </source>
</evidence>
<name>A0AAP0KIH5_9MAGN</name>
<dbReference type="EMBL" id="JBBNAF010000004">
    <property type="protein sequence ID" value="KAK9152239.1"/>
    <property type="molecule type" value="Genomic_DNA"/>
</dbReference>
<keyword evidence="2" id="KW-1185">Reference proteome</keyword>
<accession>A0AAP0KIH5</accession>
<proteinExistence type="predicted"/>
<dbReference type="PANTHER" id="PTHR34287:SF4">
    <property type="entry name" value="OS04G0504200 PROTEIN"/>
    <property type="match status" value="1"/>
</dbReference>
<organism evidence="1 2">
    <name type="scientific">Stephania yunnanensis</name>
    <dbReference type="NCBI Taxonomy" id="152371"/>
    <lineage>
        <taxon>Eukaryota</taxon>
        <taxon>Viridiplantae</taxon>
        <taxon>Streptophyta</taxon>
        <taxon>Embryophyta</taxon>
        <taxon>Tracheophyta</taxon>
        <taxon>Spermatophyta</taxon>
        <taxon>Magnoliopsida</taxon>
        <taxon>Ranunculales</taxon>
        <taxon>Menispermaceae</taxon>
        <taxon>Menispermoideae</taxon>
        <taxon>Cissampelideae</taxon>
        <taxon>Stephania</taxon>
    </lineage>
</organism>
<dbReference type="AlphaFoldDB" id="A0AAP0KIH5"/>
<comment type="caution">
    <text evidence="1">The sequence shown here is derived from an EMBL/GenBank/DDBJ whole genome shotgun (WGS) entry which is preliminary data.</text>
</comment>
<evidence type="ECO:0000313" key="1">
    <source>
        <dbReference type="EMBL" id="KAK9152239.1"/>
    </source>
</evidence>
<sequence>MSRELLRKFPDNSAFDFDYSQSGIWSPLLPRRGHPATLLSVSPIEFRRKLFDGVENRTSISKNKRSKSKHSVTSTFGFDYSQSGIWSPLLPHTRPSLMGSGFPLAMPRKLFDGLEKVQQNRLCNVAAKIKKKMMIGAVMTRKEGSSFAHDHHKVSINPKKGWSRVLKAASRQFKKNRAPSLQMKLPNFLKIGDF</sequence>
<dbReference type="PANTHER" id="PTHR34287">
    <property type="entry name" value="OS06G0551500 PROTEIN-RELATED"/>
    <property type="match status" value="1"/>
</dbReference>
<dbReference type="Proteomes" id="UP001420932">
    <property type="component" value="Unassembled WGS sequence"/>
</dbReference>